<feature type="region of interest" description="Disordered" evidence="1">
    <location>
        <begin position="273"/>
        <end position="347"/>
    </location>
</feature>
<dbReference type="Proteomes" id="UP000030653">
    <property type="component" value="Unassembled WGS sequence"/>
</dbReference>
<evidence type="ECO:0000313" key="3">
    <source>
        <dbReference type="Proteomes" id="UP000030653"/>
    </source>
</evidence>
<keyword evidence="3" id="KW-1185">Reference proteome</keyword>
<dbReference type="EMBL" id="JH795859">
    <property type="protein sequence ID" value="EJU03755.1"/>
    <property type="molecule type" value="Genomic_DNA"/>
</dbReference>
<feature type="compositionally biased region" description="Pro residues" evidence="1">
    <location>
        <begin position="298"/>
        <end position="319"/>
    </location>
</feature>
<evidence type="ECO:0000313" key="2">
    <source>
        <dbReference type="EMBL" id="EJU03755.1"/>
    </source>
</evidence>
<dbReference type="InterPro" id="IPR051506">
    <property type="entry name" value="ATOS_Transcription_Regulators"/>
</dbReference>
<protein>
    <recommendedName>
        <fullName evidence="4">DUF4210 domain-containing protein</fullName>
    </recommendedName>
</protein>
<dbReference type="GeneID" id="63684996"/>
<feature type="compositionally biased region" description="Low complexity" evidence="1">
    <location>
        <begin position="332"/>
        <end position="345"/>
    </location>
</feature>
<evidence type="ECO:0000256" key="1">
    <source>
        <dbReference type="SAM" id="MobiDB-lite"/>
    </source>
</evidence>
<evidence type="ECO:0008006" key="4">
    <source>
        <dbReference type="Google" id="ProtNLM"/>
    </source>
</evidence>
<dbReference type="RefSeq" id="XP_040630649.1">
    <property type="nucleotide sequence ID" value="XM_040769934.1"/>
</dbReference>
<dbReference type="HOGENOM" id="CLU_566221_0_0_1"/>
<feature type="region of interest" description="Disordered" evidence="1">
    <location>
        <begin position="372"/>
        <end position="428"/>
    </location>
</feature>
<accession>M5G6C5</accession>
<gene>
    <name evidence="2" type="ORF">DACRYDRAFT_115088</name>
</gene>
<proteinExistence type="predicted"/>
<feature type="compositionally biased region" description="Basic residues" evidence="1">
    <location>
        <begin position="389"/>
        <end position="401"/>
    </location>
</feature>
<reference evidence="2 3" key="1">
    <citation type="journal article" date="2012" name="Science">
        <title>The Paleozoic origin of enzymatic lignin decomposition reconstructed from 31 fungal genomes.</title>
        <authorList>
            <person name="Floudas D."/>
            <person name="Binder M."/>
            <person name="Riley R."/>
            <person name="Barry K."/>
            <person name="Blanchette R.A."/>
            <person name="Henrissat B."/>
            <person name="Martinez A.T."/>
            <person name="Otillar R."/>
            <person name="Spatafora J.W."/>
            <person name="Yadav J.S."/>
            <person name="Aerts A."/>
            <person name="Benoit I."/>
            <person name="Boyd A."/>
            <person name="Carlson A."/>
            <person name="Copeland A."/>
            <person name="Coutinho P.M."/>
            <person name="de Vries R.P."/>
            <person name="Ferreira P."/>
            <person name="Findley K."/>
            <person name="Foster B."/>
            <person name="Gaskell J."/>
            <person name="Glotzer D."/>
            <person name="Gorecki P."/>
            <person name="Heitman J."/>
            <person name="Hesse C."/>
            <person name="Hori C."/>
            <person name="Igarashi K."/>
            <person name="Jurgens J.A."/>
            <person name="Kallen N."/>
            <person name="Kersten P."/>
            <person name="Kohler A."/>
            <person name="Kuees U."/>
            <person name="Kumar T.K.A."/>
            <person name="Kuo A."/>
            <person name="LaButti K."/>
            <person name="Larrondo L.F."/>
            <person name="Lindquist E."/>
            <person name="Ling A."/>
            <person name="Lombard V."/>
            <person name="Lucas S."/>
            <person name="Lundell T."/>
            <person name="Martin R."/>
            <person name="McLaughlin D.J."/>
            <person name="Morgenstern I."/>
            <person name="Morin E."/>
            <person name="Murat C."/>
            <person name="Nagy L.G."/>
            <person name="Nolan M."/>
            <person name="Ohm R.A."/>
            <person name="Patyshakuliyeva A."/>
            <person name="Rokas A."/>
            <person name="Ruiz-Duenas F.J."/>
            <person name="Sabat G."/>
            <person name="Salamov A."/>
            <person name="Samejima M."/>
            <person name="Schmutz J."/>
            <person name="Slot J.C."/>
            <person name="St John F."/>
            <person name="Stenlid J."/>
            <person name="Sun H."/>
            <person name="Sun S."/>
            <person name="Syed K."/>
            <person name="Tsang A."/>
            <person name="Wiebenga A."/>
            <person name="Young D."/>
            <person name="Pisabarro A."/>
            <person name="Eastwood D.C."/>
            <person name="Martin F."/>
            <person name="Cullen D."/>
            <person name="Grigoriev I.V."/>
            <person name="Hibbett D.S."/>
        </authorList>
    </citation>
    <scope>NUCLEOTIDE SEQUENCE [LARGE SCALE GENOMIC DNA]</scope>
    <source>
        <strain evidence="2 3">DJM-731 SS1</strain>
    </source>
</reference>
<sequence>MHAGISLFPLSLLEMCTIRPPTPLPSTPITISSSAPPAYRSPLSLTPTHAHPLPGSWSSSLLSLRIPAPHTLQPKFTARLRLPSKALTIPFNPTFYSLPIPTPTPYVALLPIPLPRLPLPPKGSLQLLLLNPELQPLRAFLVPYDVRHLPPGGRAIVRQTLYAEGVLKYAVQFGVTCDEEGEEMDMPELPSSPLSSSSASSSGASSPLPSPRHPKPHIHLQPNIRIVFSSRVEDSPLKIKNEQECSFPSFPSFPSPSSSPSVPLAPGLDPFIPPVAGIGAGPTVGREIGEPSTKSPSSEPPLPPSAPSPPSPSPLTPPKPRTRLPSTPRPSSPTTTTKFSLPLSPRLGPTLALSTENVQRESVSVGVGVGVGVHIPGEQFGPGRDERRGRTRGRGKGKGKARTRERGRGREEDVDPQLVDTSREETGPLIPISGKRLVQRQFMPHAQMQMQVQADMGMGMDMGWDGRPSRALGKWADEAVIR</sequence>
<organism evidence="2 3">
    <name type="scientific">Dacryopinax primogenitus (strain DJM 731)</name>
    <name type="common">Brown rot fungus</name>
    <dbReference type="NCBI Taxonomy" id="1858805"/>
    <lineage>
        <taxon>Eukaryota</taxon>
        <taxon>Fungi</taxon>
        <taxon>Dikarya</taxon>
        <taxon>Basidiomycota</taxon>
        <taxon>Agaricomycotina</taxon>
        <taxon>Dacrymycetes</taxon>
        <taxon>Dacrymycetales</taxon>
        <taxon>Dacrymycetaceae</taxon>
        <taxon>Dacryopinax</taxon>
    </lineage>
</organism>
<dbReference type="PANTHER" id="PTHR13199">
    <property type="entry name" value="GH03947P"/>
    <property type="match status" value="1"/>
</dbReference>
<dbReference type="PANTHER" id="PTHR13199:SF11">
    <property type="entry name" value="PROTEIN ATOSSA"/>
    <property type="match status" value="1"/>
</dbReference>
<feature type="compositionally biased region" description="Low complexity" evidence="1">
    <location>
        <begin position="189"/>
        <end position="207"/>
    </location>
</feature>
<dbReference type="OrthoDB" id="8625101at2759"/>
<feature type="region of interest" description="Disordered" evidence="1">
    <location>
        <begin position="182"/>
        <end position="220"/>
    </location>
</feature>
<feature type="compositionally biased region" description="Basic and acidic residues" evidence="1">
    <location>
        <begin position="402"/>
        <end position="411"/>
    </location>
</feature>
<name>M5G6C5_DACPD</name>
<dbReference type="AlphaFoldDB" id="M5G6C5"/>